<evidence type="ECO:0000313" key="1">
    <source>
        <dbReference type="EnsemblPlants" id="AVESA.00010b.r2.6CG1112520.1.CDS"/>
    </source>
</evidence>
<reference evidence="1" key="2">
    <citation type="submission" date="2025-09" db="UniProtKB">
        <authorList>
            <consortium name="EnsemblPlants"/>
        </authorList>
    </citation>
    <scope>IDENTIFICATION</scope>
</reference>
<dbReference type="Proteomes" id="UP001732700">
    <property type="component" value="Chromosome 6C"/>
</dbReference>
<dbReference type="EnsemblPlants" id="AVESA.00010b.r2.6CG1112520.1">
    <property type="protein sequence ID" value="AVESA.00010b.r2.6CG1112520.1.CDS"/>
    <property type="gene ID" value="AVESA.00010b.r2.6CG1112520"/>
</dbReference>
<accession>A0ACD5Z771</accession>
<sequence>MMQGGGGAVVVNSSSSSSKDGHAPARAPAPGRKLVVQPLLLSAVLATGFLLFVLGGGGAGSYRRVPALAVSDVLLAAPCAEEKEKEEDERWWARPPPRSAWHNMSDEELLWAASFEPRRRGPGPGPGRRPSGPGKVAFMFLTRGPLPLAPLWERFFNGTGGRDLFSVYVHTTPGYRLDFPPSSPFHRRQVPSKATRWGETSVVDAERRLLANALLDLSNERFVLLSESCIPLHPFLAVHTYLTRSRHSFVGAFDDLGPHGRGRYRAGLAPHVSVSQWRKGAQWFEMDRRIAVFVVADDRYYPRFQEVCRPPCYVDEHYLPTVLTIEASESIANRSITWVDWSRGGSHPAMFGADDVSEAFMERLAGKKEKERCMYNGQPAEVCSLFARKFAPSGLQPLLELSTRILGY</sequence>
<organism evidence="1 2">
    <name type="scientific">Avena sativa</name>
    <name type="common">Oat</name>
    <dbReference type="NCBI Taxonomy" id="4498"/>
    <lineage>
        <taxon>Eukaryota</taxon>
        <taxon>Viridiplantae</taxon>
        <taxon>Streptophyta</taxon>
        <taxon>Embryophyta</taxon>
        <taxon>Tracheophyta</taxon>
        <taxon>Spermatophyta</taxon>
        <taxon>Magnoliopsida</taxon>
        <taxon>Liliopsida</taxon>
        <taxon>Poales</taxon>
        <taxon>Poaceae</taxon>
        <taxon>BOP clade</taxon>
        <taxon>Pooideae</taxon>
        <taxon>Poodae</taxon>
        <taxon>Poeae</taxon>
        <taxon>Poeae Chloroplast Group 1 (Aveneae type)</taxon>
        <taxon>Aveninae</taxon>
        <taxon>Avena</taxon>
    </lineage>
</organism>
<evidence type="ECO:0000313" key="2">
    <source>
        <dbReference type="Proteomes" id="UP001732700"/>
    </source>
</evidence>
<keyword evidence="2" id="KW-1185">Reference proteome</keyword>
<proteinExistence type="predicted"/>
<reference evidence="1" key="1">
    <citation type="submission" date="2021-05" db="EMBL/GenBank/DDBJ databases">
        <authorList>
            <person name="Scholz U."/>
            <person name="Mascher M."/>
            <person name="Fiebig A."/>
        </authorList>
    </citation>
    <scope>NUCLEOTIDE SEQUENCE [LARGE SCALE GENOMIC DNA]</scope>
</reference>
<protein>
    <submittedName>
        <fullName evidence="1">Uncharacterized protein</fullName>
    </submittedName>
</protein>
<name>A0ACD5Z771_AVESA</name>